<dbReference type="EMBL" id="BSXW01000904">
    <property type="protein sequence ID" value="GMF31384.1"/>
    <property type="molecule type" value="Genomic_DNA"/>
</dbReference>
<organism evidence="8 9">
    <name type="scientific">Phytophthora lilii</name>
    <dbReference type="NCBI Taxonomy" id="2077276"/>
    <lineage>
        <taxon>Eukaryota</taxon>
        <taxon>Sar</taxon>
        <taxon>Stramenopiles</taxon>
        <taxon>Oomycota</taxon>
        <taxon>Peronosporomycetes</taxon>
        <taxon>Peronosporales</taxon>
        <taxon>Peronosporaceae</taxon>
        <taxon>Phytophthora</taxon>
    </lineage>
</organism>
<dbReference type="OrthoDB" id="127705at2759"/>
<dbReference type="GO" id="GO:0005576">
    <property type="term" value="C:extracellular region"/>
    <property type="evidence" value="ECO:0007669"/>
    <property type="project" value="UniProtKB-SubCell"/>
</dbReference>
<dbReference type="InterPro" id="IPR054463">
    <property type="entry name" value="PexRD54_WY"/>
</dbReference>
<evidence type="ECO:0000256" key="3">
    <source>
        <dbReference type="ARBA" id="ARBA00010400"/>
    </source>
</evidence>
<reference evidence="8" key="1">
    <citation type="submission" date="2023-04" db="EMBL/GenBank/DDBJ databases">
        <title>Phytophthora lilii NBRC 32176.</title>
        <authorList>
            <person name="Ichikawa N."/>
            <person name="Sato H."/>
            <person name="Tonouchi N."/>
        </authorList>
    </citation>
    <scope>NUCLEOTIDE SEQUENCE</scope>
    <source>
        <strain evidence="8">NBRC 32176</strain>
    </source>
</reference>
<keyword evidence="9" id="KW-1185">Reference proteome</keyword>
<evidence type="ECO:0000256" key="4">
    <source>
        <dbReference type="ARBA" id="ARBA00022525"/>
    </source>
</evidence>
<dbReference type="GO" id="GO:0043657">
    <property type="term" value="C:host cell"/>
    <property type="evidence" value="ECO:0007669"/>
    <property type="project" value="UniProtKB-SubCell"/>
</dbReference>
<comment type="subcellular location">
    <subcellularLocation>
        <location evidence="1">Host cell</location>
    </subcellularLocation>
    <subcellularLocation>
        <location evidence="2">Secreted</location>
    </subcellularLocation>
</comment>
<comment type="caution">
    <text evidence="8">The sequence shown here is derived from an EMBL/GenBank/DDBJ whole genome shotgun (WGS) entry which is preliminary data.</text>
</comment>
<sequence length="185" mass="21146">MTSNISNPKLQVLDQPSATMQGVAFARSSLRVGGTFDEERGIVDAAKTIRGVEKAKVLLTKRDLKLWMNKKRAPDRVFELLKLDKAGDKIFENAKFIMWLEYVRDFNLKYPVDLASTISTLTRHHGDEAVSKMLLAAQNIDSVEAIATRLQFELIQQWITHRQPIENVFLWLMLNKAGDKLFENL</sequence>
<dbReference type="AlphaFoldDB" id="A0A9W6UF23"/>
<proteinExistence type="inferred from homology"/>
<gene>
    <name evidence="8" type="ORF">Plil01_001341400</name>
</gene>
<name>A0A9W6UF23_9STRA</name>
<evidence type="ECO:0000256" key="5">
    <source>
        <dbReference type="ARBA" id="ARBA00022729"/>
    </source>
</evidence>
<evidence type="ECO:0000259" key="7">
    <source>
        <dbReference type="Pfam" id="PF22748"/>
    </source>
</evidence>
<keyword evidence="5" id="KW-0732">Signal</keyword>
<evidence type="ECO:0000313" key="9">
    <source>
        <dbReference type="Proteomes" id="UP001165083"/>
    </source>
</evidence>
<keyword evidence="6" id="KW-0843">Virulence</keyword>
<evidence type="ECO:0000256" key="6">
    <source>
        <dbReference type="ARBA" id="ARBA00023026"/>
    </source>
</evidence>
<protein>
    <submittedName>
        <fullName evidence="8">Unnamed protein product</fullName>
    </submittedName>
</protein>
<evidence type="ECO:0000256" key="1">
    <source>
        <dbReference type="ARBA" id="ARBA00004340"/>
    </source>
</evidence>
<comment type="similarity">
    <text evidence="3">Belongs to the RxLR effector family.</text>
</comment>
<evidence type="ECO:0000256" key="2">
    <source>
        <dbReference type="ARBA" id="ARBA00004613"/>
    </source>
</evidence>
<dbReference type="Proteomes" id="UP001165083">
    <property type="component" value="Unassembled WGS sequence"/>
</dbReference>
<dbReference type="Pfam" id="PF22748">
    <property type="entry name" value="PexRD54_WY"/>
    <property type="match status" value="1"/>
</dbReference>
<evidence type="ECO:0000313" key="8">
    <source>
        <dbReference type="EMBL" id="GMF31384.1"/>
    </source>
</evidence>
<keyword evidence="4" id="KW-0964">Secreted</keyword>
<feature type="domain" description="RxLR effector PexRD54 WY" evidence="7">
    <location>
        <begin position="65"/>
        <end position="103"/>
    </location>
</feature>
<accession>A0A9W6UF23</accession>